<protein>
    <submittedName>
        <fullName evidence="3">Peptidase_M24 domain-containing protein</fullName>
    </submittedName>
</protein>
<reference evidence="1 2" key="2">
    <citation type="submission" date="2018-11" db="EMBL/GenBank/DDBJ databases">
        <authorList>
            <consortium name="Pathogen Informatics"/>
        </authorList>
    </citation>
    <scope>NUCLEOTIDE SEQUENCE [LARGE SCALE GENOMIC DNA]</scope>
</reference>
<dbReference type="AlphaFoldDB" id="A0A183J4W6"/>
<gene>
    <name evidence="1" type="ORF">SBAD_LOCUS10914</name>
</gene>
<keyword evidence="2" id="KW-1185">Reference proteome</keyword>
<reference evidence="3" key="1">
    <citation type="submission" date="2016-06" db="UniProtKB">
        <authorList>
            <consortium name="WormBaseParasite"/>
        </authorList>
    </citation>
    <scope>IDENTIFICATION</scope>
</reference>
<dbReference type="WBParaSite" id="SBAD_0001129001-mRNA-1">
    <property type="protein sequence ID" value="SBAD_0001129001-mRNA-1"/>
    <property type="gene ID" value="SBAD_0001129001"/>
</dbReference>
<evidence type="ECO:0000313" key="2">
    <source>
        <dbReference type="Proteomes" id="UP000270296"/>
    </source>
</evidence>
<dbReference type="EMBL" id="UZAM01014783">
    <property type="protein sequence ID" value="VDP35621.1"/>
    <property type="molecule type" value="Genomic_DNA"/>
</dbReference>
<evidence type="ECO:0000313" key="3">
    <source>
        <dbReference type="WBParaSite" id="SBAD_0001129001-mRNA-1"/>
    </source>
</evidence>
<dbReference type="Proteomes" id="UP000270296">
    <property type="component" value="Unassembled WGS sequence"/>
</dbReference>
<proteinExistence type="predicted"/>
<name>A0A183J4W6_9BILA</name>
<sequence length="82" mass="9194">MLITWAGSSASARKAKKRFNDDTDKYAKFGRAVLLLYPGMEIFEVNFIGELGHAVNYTKINLDQIDQVKVDGDFSSAYIDSQ</sequence>
<organism evidence="3">
    <name type="scientific">Soboliphyme baturini</name>
    <dbReference type="NCBI Taxonomy" id="241478"/>
    <lineage>
        <taxon>Eukaryota</taxon>
        <taxon>Metazoa</taxon>
        <taxon>Ecdysozoa</taxon>
        <taxon>Nematoda</taxon>
        <taxon>Enoplea</taxon>
        <taxon>Dorylaimia</taxon>
        <taxon>Dioctophymatida</taxon>
        <taxon>Dioctophymatoidea</taxon>
        <taxon>Soboliphymatidae</taxon>
        <taxon>Soboliphyme</taxon>
    </lineage>
</organism>
<accession>A0A183J4W6</accession>
<evidence type="ECO:0000313" key="1">
    <source>
        <dbReference type="EMBL" id="VDP35621.1"/>
    </source>
</evidence>